<sequence>MDASETREAKEIQSNPVVVSVVRIPLMPVVKVEVKEVGLTVKVMLTHLELPKIGNRGLQKLPIAPTLGLPVEQVSVGNCMNCYMKDFISKNFQFLWEFQEDFLAWWDMMPLTWDVTRITWEEFQDLFNAKYYNETVCSRNRKEFTQLT</sequence>
<reference evidence="1" key="1">
    <citation type="submission" date="2018-11" db="EMBL/GenBank/DDBJ databases">
        <authorList>
            <person name="Grassa J C."/>
        </authorList>
    </citation>
    <scope>NUCLEOTIDE SEQUENCE [LARGE SCALE GENOMIC DNA]</scope>
</reference>
<evidence type="ECO:0000313" key="2">
    <source>
        <dbReference type="Proteomes" id="UP000596661"/>
    </source>
</evidence>
<evidence type="ECO:0000313" key="1">
    <source>
        <dbReference type="EnsemblPlants" id="cds.evm.model.04.1053"/>
    </source>
</evidence>
<dbReference type="Proteomes" id="UP000596661">
    <property type="component" value="Chromosome 4"/>
</dbReference>
<organism evidence="1 2">
    <name type="scientific">Cannabis sativa</name>
    <name type="common">Hemp</name>
    <name type="synonym">Marijuana</name>
    <dbReference type="NCBI Taxonomy" id="3483"/>
    <lineage>
        <taxon>Eukaryota</taxon>
        <taxon>Viridiplantae</taxon>
        <taxon>Streptophyta</taxon>
        <taxon>Embryophyta</taxon>
        <taxon>Tracheophyta</taxon>
        <taxon>Spermatophyta</taxon>
        <taxon>Magnoliopsida</taxon>
        <taxon>eudicotyledons</taxon>
        <taxon>Gunneridae</taxon>
        <taxon>Pentapetalae</taxon>
        <taxon>rosids</taxon>
        <taxon>fabids</taxon>
        <taxon>Rosales</taxon>
        <taxon>Cannabaceae</taxon>
        <taxon>Cannabis</taxon>
    </lineage>
</organism>
<dbReference type="EnsemblPlants" id="evm.model.04.1053">
    <property type="protein sequence ID" value="cds.evm.model.04.1053"/>
    <property type="gene ID" value="evm.TU.04.1053"/>
</dbReference>
<name>A0A803PBI5_CANSA</name>
<proteinExistence type="predicted"/>
<dbReference type="AlphaFoldDB" id="A0A803PBI5"/>
<reference evidence="1" key="2">
    <citation type="submission" date="2021-03" db="UniProtKB">
        <authorList>
            <consortium name="EnsemblPlants"/>
        </authorList>
    </citation>
    <scope>IDENTIFICATION</scope>
</reference>
<evidence type="ECO:0008006" key="3">
    <source>
        <dbReference type="Google" id="ProtNLM"/>
    </source>
</evidence>
<keyword evidence="2" id="KW-1185">Reference proteome</keyword>
<accession>A0A803PBI5</accession>
<dbReference type="EMBL" id="UZAU01000372">
    <property type="status" value="NOT_ANNOTATED_CDS"/>
    <property type="molecule type" value="Genomic_DNA"/>
</dbReference>
<dbReference type="Gramene" id="evm.model.04.1053">
    <property type="protein sequence ID" value="cds.evm.model.04.1053"/>
    <property type="gene ID" value="evm.TU.04.1053"/>
</dbReference>
<protein>
    <recommendedName>
        <fullName evidence="3">Retrotransposon gag domain-containing protein</fullName>
    </recommendedName>
</protein>